<reference evidence="4 5" key="2">
    <citation type="journal article" date="2013" name="PLoS ONE">
        <title>INDIGO - INtegrated Data Warehouse of MIcrobial GenOmes with Examples from the Red Sea Extremophiles.</title>
        <authorList>
            <person name="Alam I."/>
            <person name="Antunes A."/>
            <person name="Kamau A.A."/>
            <person name="Ba Alawi W."/>
            <person name="Kalkatawi M."/>
            <person name="Stingl U."/>
            <person name="Bajic V.B."/>
        </authorList>
    </citation>
    <scope>NUCLEOTIDE SEQUENCE [LARGE SCALE GENOMIC DNA]</scope>
    <source>
        <strain evidence="4 5">E1L3A</strain>
    </source>
</reference>
<dbReference type="STRING" id="1033802.SSPSH_000778"/>
<dbReference type="OrthoDB" id="9772911at2"/>
<dbReference type="eggNOG" id="COG3409">
    <property type="taxonomic scope" value="Bacteria"/>
</dbReference>
<dbReference type="Gene3D" id="1.10.101.10">
    <property type="entry name" value="PGBD-like superfamily/PGBD"/>
    <property type="match status" value="1"/>
</dbReference>
<dbReference type="Pfam" id="PF01471">
    <property type="entry name" value="PG_binding_1"/>
    <property type="match status" value="1"/>
</dbReference>
<dbReference type="CDD" id="cd13399">
    <property type="entry name" value="Slt35-like"/>
    <property type="match status" value="1"/>
</dbReference>
<comment type="caution">
    <text evidence="4">The sequence shown here is derived from an EMBL/GenBank/DDBJ whole genome shotgun (WGS) entry which is preliminary data.</text>
</comment>
<evidence type="ECO:0000313" key="4">
    <source>
        <dbReference type="EMBL" id="ERJ20224.1"/>
    </source>
</evidence>
<sequence>MRIRFVSSKLRDLLLPLGVLTLAACASQSVETAQSSDTALSGSADVAADMRMSAPPAVATASAEPVRDTAGFERWIADFRQRAAARGVSSRTLDEAFDGAEFVPRIVELDRRQPEFSRAIWDYLDSAVSDTRVRQGREQLGTYAEEAREAENRYGVPGTIIGAIWGVESNYGSNFGNYETIDALSTLGYDGRRTGFAEEQLYAALKILENGDIDRDRMRGSWAGAMGHTQFIPTSFLAYAVDEDGDGRRDIWASIADVMGSTANYLQKNGWQRGQTWGREVVLPPNFDYAQAELDTRRSTSQWQSAGVRAVDSRGLPSFPAASIIAPAGAHGPAFMVGPNFRTILRYNNATSYALAVGLLSDRLAGASGVYGDWPRTLANLSRTEIKDMQRLLNELGYGTGTPDGIMGPNTRAGLRAFQRANGLTADGYPTHELLRRIRAVAG</sequence>
<dbReference type="InterPro" id="IPR043426">
    <property type="entry name" value="MltB-like"/>
</dbReference>
<name>U2FWE9_9GAMM</name>
<dbReference type="PROSITE" id="PS51257">
    <property type="entry name" value="PROKAR_LIPOPROTEIN"/>
    <property type="match status" value="1"/>
</dbReference>
<dbReference type="Proteomes" id="UP000006242">
    <property type="component" value="Unassembled WGS sequence"/>
</dbReference>
<accession>U2FWE9</accession>
<dbReference type="PANTHER" id="PTHR30163:SF8">
    <property type="entry name" value="LYTIC MUREIN TRANSGLYCOSYLASE"/>
    <property type="match status" value="1"/>
</dbReference>
<dbReference type="AlphaFoldDB" id="U2FWE9"/>
<dbReference type="GO" id="GO:0009253">
    <property type="term" value="P:peptidoglycan catabolic process"/>
    <property type="evidence" value="ECO:0007669"/>
    <property type="project" value="TreeGrafter"/>
</dbReference>
<dbReference type="RefSeq" id="WP_006912304.1">
    <property type="nucleotide sequence ID" value="NZ_AFNV02000004.1"/>
</dbReference>
<feature type="domain" description="Peptidoglycan binding-like" evidence="2">
    <location>
        <begin position="383"/>
        <end position="437"/>
    </location>
</feature>
<dbReference type="eggNOG" id="COG2951">
    <property type="taxonomic scope" value="Bacteria"/>
</dbReference>
<feature type="chain" id="PRO_5004626905" evidence="1">
    <location>
        <begin position="27"/>
        <end position="443"/>
    </location>
</feature>
<dbReference type="SUPFAM" id="SSF47090">
    <property type="entry name" value="PGBD-like"/>
    <property type="match status" value="1"/>
</dbReference>
<dbReference type="Gene3D" id="1.10.8.350">
    <property type="entry name" value="Bacterial muramidase"/>
    <property type="match status" value="1"/>
</dbReference>
<protein>
    <submittedName>
        <fullName evidence="4">Membrane bound lytic murein transglycosylase B protein</fullName>
    </submittedName>
</protein>
<dbReference type="Gene3D" id="1.10.530.10">
    <property type="match status" value="1"/>
</dbReference>
<keyword evidence="5" id="KW-1185">Reference proteome</keyword>
<dbReference type="FunFam" id="1.10.8.350:FF:000001">
    <property type="entry name" value="Lytic murein transglycosylase B"/>
    <property type="match status" value="1"/>
</dbReference>
<dbReference type="SUPFAM" id="SSF53955">
    <property type="entry name" value="Lysozyme-like"/>
    <property type="match status" value="1"/>
</dbReference>
<dbReference type="InterPro" id="IPR023346">
    <property type="entry name" value="Lysozyme-like_dom_sf"/>
</dbReference>
<dbReference type="InterPro" id="IPR011970">
    <property type="entry name" value="MltB_2"/>
</dbReference>
<dbReference type="InterPro" id="IPR036366">
    <property type="entry name" value="PGBDSf"/>
</dbReference>
<dbReference type="Pfam" id="PF13406">
    <property type="entry name" value="SLT_2"/>
    <property type="match status" value="1"/>
</dbReference>
<reference evidence="4 5" key="1">
    <citation type="journal article" date="2011" name="J. Bacteriol.">
        <title>Genome sequence of Salinisphaera shabanensis, a gammaproteobacterium from the harsh, variable environment of the brine-seawater interface of the Shaban Deep in the Red Sea.</title>
        <authorList>
            <person name="Antunes A."/>
            <person name="Alam I."/>
            <person name="Bajic V.B."/>
            <person name="Stingl U."/>
        </authorList>
    </citation>
    <scope>NUCLEOTIDE SEQUENCE [LARGE SCALE GENOMIC DNA]</scope>
    <source>
        <strain evidence="4 5">E1L3A</strain>
    </source>
</reference>
<gene>
    <name evidence="4" type="primary">mltB</name>
    <name evidence="4" type="ORF">SSPSH_000778</name>
</gene>
<proteinExistence type="predicted"/>
<organism evidence="4 5">
    <name type="scientific">Salinisphaera shabanensis E1L3A</name>
    <dbReference type="NCBI Taxonomy" id="1033802"/>
    <lineage>
        <taxon>Bacteria</taxon>
        <taxon>Pseudomonadati</taxon>
        <taxon>Pseudomonadota</taxon>
        <taxon>Gammaproteobacteria</taxon>
        <taxon>Salinisphaerales</taxon>
        <taxon>Salinisphaeraceae</taxon>
        <taxon>Salinisphaera</taxon>
    </lineage>
</organism>
<dbReference type="InterPro" id="IPR002477">
    <property type="entry name" value="Peptidoglycan-bd-like"/>
</dbReference>
<keyword evidence="1" id="KW-0732">Signal</keyword>
<evidence type="ECO:0000313" key="5">
    <source>
        <dbReference type="Proteomes" id="UP000006242"/>
    </source>
</evidence>
<dbReference type="InterPro" id="IPR031304">
    <property type="entry name" value="SLT_2"/>
</dbReference>
<evidence type="ECO:0000259" key="2">
    <source>
        <dbReference type="Pfam" id="PF01471"/>
    </source>
</evidence>
<dbReference type="GO" id="GO:0008933">
    <property type="term" value="F:peptidoglycan lytic transglycosylase activity"/>
    <property type="evidence" value="ECO:0007669"/>
    <property type="project" value="TreeGrafter"/>
</dbReference>
<feature type="signal peptide" evidence="1">
    <location>
        <begin position="1"/>
        <end position="26"/>
    </location>
</feature>
<evidence type="ECO:0000259" key="3">
    <source>
        <dbReference type="Pfam" id="PF13406"/>
    </source>
</evidence>
<dbReference type="EMBL" id="AFNV02000004">
    <property type="protein sequence ID" value="ERJ20224.1"/>
    <property type="molecule type" value="Genomic_DNA"/>
</dbReference>
<dbReference type="PANTHER" id="PTHR30163">
    <property type="entry name" value="MEMBRANE-BOUND LYTIC MUREIN TRANSGLYCOSYLASE B"/>
    <property type="match status" value="1"/>
</dbReference>
<feature type="domain" description="Transglycosylase SLT" evidence="3">
    <location>
        <begin position="72"/>
        <end position="362"/>
    </location>
</feature>
<evidence type="ECO:0000256" key="1">
    <source>
        <dbReference type="SAM" id="SignalP"/>
    </source>
</evidence>
<dbReference type="InterPro" id="IPR036365">
    <property type="entry name" value="PGBD-like_sf"/>
</dbReference>
<dbReference type="NCBIfam" id="TIGR02283">
    <property type="entry name" value="MltB_2"/>
    <property type="match status" value="1"/>
</dbReference>